<dbReference type="NCBIfam" id="NF045823">
    <property type="entry name" value="PthPhpthDimycoMt"/>
    <property type="match status" value="1"/>
</dbReference>
<sequence>MPLNDRIWKLQQKATNYFYPFATRRLAARDVLFINYGYEEDPPMGLPLDAADEHNRYCIQLYHRTATQVDLTGKRVLEVGSGHGGGASYLARTLRPASYTGLDLNPAAVAFCRQRHNVPGLDFVQGDAQNLPFADQSFDAVINVASGVHYPQFERFLAEVARVLVPGGHFLYCDARHRERIAAWEAALASAPLRMVSQTAIDAELMRGMEKNSLIEQPLLRFLMFGLARKSAGVQKSQVYRSVQSGRSSFRVYCFIKD</sequence>
<name>A0A7I7PCD8_9MYCO</name>
<dbReference type="KEGG" id="mnv:MNVI_15990"/>
<organism evidence="7 8">
    <name type="scientific">Mycobacterium noviomagense</name>
    <dbReference type="NCBI Taxonomy" id="459858"/>
    <lineage>
        <taxon>Bacteria</taxon>
        <taxon>Bacillati</taxon>
        <taxon>Actinomycetota</taxon>
        <taxon>Actinomycetes</taxon>
        <taxon>Mycobacteriales</taxon>
        <taxon>Mycobacteriaceae</taxon>
        <taxon>Mycobacterium</taxon>
    </lineage>
</organism>
<dbReference type="GO" id="GO:0032259">
    <property type="term" value="P:methylation"/>
    <property type="evidence" value="ECO:0007669"/>
    <property type="project" value="UniProtKB-KW"/>
</dbReference>
<dbReference type="Gene3D" id="3.40.50.150">
    <property type="entry name" value="Vaccinia Virus protein VP39"/>
    <property type="match status" value="1"/>
</dbReference>
<dbReference type="InterPro" id="IPR029063">
    <property type="entry name" value="SAM-dependent_MTases_sf"/>
</dbReference>
<dbReference type="Proteomes" id="UP000466894">
    <property type="component" value="Chromosome"/>
</dbReference>
<evidence type="ECO:0000256" key="3">
    <source>
        <dbReference type="ARBA" id="ARBA00022679"/>
    </source>
</evidence>
<keyword evidence="1" id="KW-0443">Lipid metabolism</keyword>
<dbReference type="GO" id="GO:0008757">
    <property type="term" value="F:S-adenosylmethionine-dependent methyltransferase activity"/>
    <property type="evidence" value="ECO:0007669"/>
    <property type="project" value="InterPro"/>
</dbReference>
<dbReference type="InterPro" id="IPR013216">
    <property type="entry name" value="Methyltransf_11"/>
</dbReference>
<proteinExistence type="inferred from homology"/>
<dbReference type="AlphaFoldDB" id="A0A7I7PCD8"/>
<evidence type="ECO:0000313" key="8">
    <source>
        <dbReference type="Proteomes" id="UP000466894"/>
    </source>
</evidence>
<feature type="domain" description="Methyltransferase type 11" evidence="6">
    <location>
        <begin position="77"/>
        <end position="171"/>
    </location>
</feature>
<evidence type="ECO:0000256" key="5">
    <source>
        <dbReference type="ARBA" id="ARBA00038330"/>
    </source>
</evidence>
<gene>
    <name evidence="7" type="primary">mtf2</name>
    <name evidence="7" type="ORF">MNVI_15990</name>
</gene>
<keyword evidence="2 7" id="KW-0489">Methyltransferase</keyword>
<protein>
    <submittedName>
        <fullName evidence="7">Fatty-acid O-methyltransferase</fullName>
    </submittedName>
</protein>
<dbReference type="Pfam" id="PF08241">
    <property type="entry name" value="Methyltransf_11"/>
    <property type="match status" value="1"/>
</dbReference>
<reference evidence="7 8" key="1">
    <citation type="journal article" date="2019" name="Emerg. Microbes Infect.">
        <title>Comprehensive subspecies identification of 175 nontuberculous mycobacteria species based on 7547 genomic profiles.</title>
        <authorList>
            <person name="Matsumoto Y."/>
            <person name="Kinjo T."/>
            <person name="Motooka D."/>
            <person name="Nabeya D."/>
            <person name="Jung N."/>
            <person name="Uechi K."/>
            <person name="Horii T."/>
            <person name="Iida T."/>
            <person name="Fujita J."/>
            <person name="Nakamura S."/>
        </authorList>
    </citation>
    <scope>NUCLEOTIDE SEQUENCE [LARGE SCALE GENOMIC DNA]</scope>
    <source>
        <strain evidence="7 8">JCM 16367</strain>
    </source>
</reference>
<evidence type="ECO:0000313" key="7">
    <source>
        <dbReference type="EMBL" id="BBY06281.1"/>
    </source>
</evidence>
<comment type="similarity">
    <text evidence="5">Belongs to the methyltransferase superfamily. Phthiotriol/phenolphthiotriol dimycocerosates methyltransferase family.</text>
</comment>
<keyword evidence="1" id="KW-0444">Lipid biosynthesis</keyword>
<dbReference type="SUPFAM" id="SSF53335">
    <property type="entry name" value="S-adenosyl-L-methionine-dependent methyltransferases"/>
    <property type="match status" value="1"/>
</dbReference>
<dbReference type="PANTHER" id="PTHR44068">
    <property type="entry name" value="ZGC:194242"/>
    <property type="match status" value="1"/>
</dbReference>
<dbReference type="InterPro" id="IPR054877">
    <property type="entry name" value="PthPhpthDimycoMt"/>
</dbReference>
<dbReference type="InterPro" id="IPR050447">
    <property type="entry name" value="Erg6_SMT_methyltransf"/>
</dbReference>
<evidence type="ECO:0000256" key="1">
    <source>
        <dbReference type="ARBA" id="ARBA00022516"/>
    </source>
</evidence>
<evidence type="ECO:0000256" key="4">
    <source>
        <dbReference type="ARBA" id="ARBA00037600"/>
    </source>
</evidence>
<accession>A0A7I7PCD8</accession>
<dbReference type="PANTHER" id="PTHR44068:SF11">
    <property type="entry name" value="GERANYL DIPHOSPHATE 2-C-METHYLTRANSFERASE"/>
    <property type="match status" value="1"/>
</dbReference>
<evidence type="ECO:0000259" key="6">
    <source>
        <dbReference type="Pfam" id="PF08241"/>
    </source>
</evidence>
<dbReference type="RefSeq" id="WP_232070374.1">
    <property type="nucleotide sequence ID" value="NZ_AP022583.1"/>
</dbReference>
<keyword evidence="3 7" id="KW-0808">Transferase</keyword>
<dbReference type="EMBL" id="AP022583">
    <property type="protein sequence ID" value="BBY06281.1"/>
    <property type="molecule type" value="Genomic_DNA"/>
</dbReference>
<evidence type="ECO:0000256" key="2">
    <source>
        <dbReference type="ARBA" id="ARBA00022603"/>
    </source>
</evidence>
<dbReference type="CDD" id="cd02440">
    <property type="entry name" value="AdoMet_MTases"/>
    <property type="match status" value="1"/>
</dbReference>
<comment type="function">
    <text evidence="4">Catalyzes the methylation of the lipid moiety of the intermediate compounds phthiotriol and glycosylated phenolphthiotriol dimycoserosates to form phthiocerol dimycocerosates (DIM A) and glycosylated phenolphthiocerol dimycocerosates (PGL).</text>
</comment>